<dbReference type="EMBL" id="ML978075">
    <property type="protein sequence ID" value="KAF2011082.1"/>
    <property type="molecule type" value="Genomic_DNA"/>
</dbReference>
<accession>A0A6A5XDJ4</accession>
<protein>
    <submittedName>
        <fullName evidence="2">Uncharacterized protein</fullName>
    </submittedName>
</protein>
<evidence type="ECO:0000256" key="1">
    <source>
        <dbReference type="SAM" id="SignalP"/>
    </source>
</evidence>
<dbReference type="AlphaFoldDB" id="A0A6A5XDJ4"/>
<proteinExistence type="predicted"/>
<dbReference type="OrthoDB" id="3767933at2759"/>
<evidence type="ECO:0000313" key="3">
    <source>
        <dbReference type="Proteomes" id="UP000799778"/>
    </source>
</evidence>
<feature type="signal peptide" evidence="1">
    <location>
        <begin position="1"/>
        <end position="20"/>
    </location>
</feature>
<feature type="chain" id="PRO_5025477790" evidence="1">
    <location>
        <begin position="21"/>
        <end position="88"/>
    </location>
</feature>
<dbReference type="GeneID" id="54286586"/>
<evidence type="ECO:0000313" key="2">
    <source>
        <dbReference type="EMBL" id="KAF2011082.1"/>
    </source>
</evidence>
<name>A0A6A5XDJ4_9PLEO</name>
<keyword evidence="1" id="KW-0732">Signal</keyword>
<sequence length="88" mass="9159">MKTTSSTAAILATLLATTMASPVQKREVSGSVTLFPETNFGGTGYTISFTIDGQGACVEPSLPASIDNQASSVQLSGENAGFYCRLYE</sequence>
<dbReference type="Proteomes" id="UP000799778">
    <property type="component" value="Unassembled WGS sequence"/>
</dbReference>
<gene>
    <name evidence="2" type="ORF">BU24DRAFT_427291</name>
</gene>
<keyword evidence="3" id="KW-1185">Reference proteome</keyword>
<organism evidence="2 3">
    <name type="scientific">Aaosphaeria arxii CBS 175.79</name>
    <dbReference type="NCBI Taxonomy" id="1450172"/>
    <lineage>
        <taxon>Eukaryota</taxon>
        <taxon>Fungi</taxon>
        <taxon>Dikarya</taxon>
        <taxon>Ascomycota</taxon>
        <taxon>Pezizomycotina</taxon>
        <taxon>Dothideomycetes</taxon>
        <taxon>Pleosporomycetidae</taxon>
        <taxon>Pleosporales</taxon>
        <taxon>Pleosporales incertae sedis</taxon>
        <taxon>Aaosphaeria</taxon>
    </lineage>
</organism>
<reference evidence="2" key="1">
    <citation type="journal article" date="2020" name="Stud. Mycol.">
        <title>101 Dothideomycetes genomes: a test case for predicting lifestyles and emergence of pathogens.</title>
        <authorList>
            <person name="Haridas S."/>
            <person name="Albert R."/>
            <person name="Binder M."/>
            <person name="Bloem J."/>
            <person name="Labutti K."/>
            <person name="Salamov A."/>
            <person name="Andreopoulos B."/>
            <person name="Baker S."/>
            <person name="Barry K."/>
            <person name="Bills G."/>
            <person name="Bluhm B."/>
            <person name="Cannon C."/>
            <person name="Castanera R."/>
            <person name="Culley D."/>
            <person name="Daum C."/>
            <person name="Ezra D."/>
            <person name="Gonzalez J."/>
            <person name="Henrissat B."/>
            <person name="Kuo A."/>
            <person name="Liang C."/>
            <person name="Lipzen A."/>
            <person name="Lutzoni F."/>
            <person name="Magnuson J."/>
            <person name="Mondo S."/>
            <person name="Nolan M."/>
            <person name="Ohm R."/>
            <person name="Pangilinan J."/>
            <person name="Park H.-J."/>
            <person name="Ramirez L."/>
            <person name="Alfaro M."/>
            <person name="Sun H."/>
            <person name="Tritt A."/>
            <person name="Yoshinaga Y."/>
            <person name="Zwiers L.-H."/>
            <person name="Turgeon B."/>
            <person name="Goodwin S."/>
            <person name="Spatafora J."/>
            <person name="Crous P."/>
            <person name="Grigoriev I."/>
        </authorList>
    </citation>
    <scope>NUCLEOTIDE SEQUENCE</scope>
    <source>
        <strain evidence="2">CBS 175.79</strain>
    </source>
</reference>
<dbReference type="RefSeq" id="XP_033379421.1">
    <property type="nucleotide sequence ID" value="XM_033529189.1"/>
</dbReference>